<evidence type="ECO:0000256" key="3">
    <source>
        <dbReference type="ARBA" id="ARBA00022692"/>
    </source>
</evidence>
<sequence>MNGQSFLKGAIIISVGGFIAKLLGAIYRIPLTNVLGGEGMGIYQMVYPLYCLLLTVSATGIPSGLAREISHARARGDESRVRGVFLRSLALFSALGLIGFAAMLVLAPIMSRVQSEPTAQASYVMLAPSVFFVSVISCFRGYYQGKSNFTPTAVSEILEQAVKVGLGLYFAYRYRGDVQTAVSYTLFAVTLSEIAALLFMIAYHFIAVKQPHKPLYRPISSDVKNTALLKVTVPVTIAASILPLSNILDSILIVRMLSRYANNATSLYGIYAGGANTVINLPVSVCYGLAAAIIPTIAAMYAVGNVQGAEKRAAFALKCTFFISVPSAAFLLVYAEPTAHFIFRSIGGAEGEAMVRLIRYMAVSAIFLSCVQTLAACLTGKGKPKISAIAMGIAVAVKLGLEFWLLRYEKISILGAAISSGACYLVALSIDLYYIIRDKKNLGKVLLDFIRIACISAAAVGAAFPLRHMGALPILGVCAGVYLALTILTGVFSRDELSIFQRRKHGKYRRSGN</sequence>
<dbReference type="EMBL" id="SDOZ01000002">
    <property type="protein sequence ID" value="RXZ61090.1"/>
    <property type="molecule type" value="Genomic_DNA"/>
</dbReference>
<protein>
    <submittedName>
        <fullName evidence="7">Polysaccharide biosynthesis protein</fullName>
    </submittedName>
</protein>
<gene>
    <name evidence="7" type="ORF">ESZ91_01535</name>
</gene>
<dbReference type="PANTHER" id="PTHR30250:SF21">
    <property type="entry name" value="LIPID II FLIPPASE MURJ"/>
    <property type="match status" value="1"/>
</dbReference>
<keyword evidence="2" id="KW-1003">Cell membrane</keyword>
<dbReference type="Proteomes" id="UP000291269">
    <property type="component" value="Unassembled WGS sequence"/>
</dbReference>
<evidence type="ECO:0000256" key="2">
    <source>
        <dbReference type="ARBA" id="ARBA00022475"/>
    </source>
</evidence>
<name>A0A4Q2KB25_9FIRM</name>
<comment type="caution">
    <text evidence="7">The sequence shown here is derived from an EMBL/GenBank/DDBJ whole genome shotgun (WGS) entry which is preliminary data.</text>
</comment>
<feature type="transmembrane region" description="Helical" evidence="6">
    <location>
        <begin position="7"/>
        <end position="27"/>
    </location>
</feature>
<evidence type="ECO:0000256" key="5">
    <source>
        <dbReference type="ARBA" id="ARBA00023136"/>
    </source>
</evidence>
<dbReference type="GO" id="GO:0005886">
    <property type="term" value="C:plasma membrane"/>
    <property type="evidence" value="ECO:0007669"/>
    <property type="project" value="UniProtKB-SubCell"/>
</dbReference>
<dbReference type="AlphaFoldDB" id="A0A4Q2KB25"/>
<keyword evidence="4 6" id="KW-1133">Transmembrane helix</keyword>
<feature type="transmembrane region" description="Helical" evidence="6">
    <location>
        <begin position="121"/>
        <end position="142"/>
    </location>
</feature>
<feature type="transmembrane region" description="Helical" evidence="6">
    <location>
        <begin position="227"/>
        <end position="248"/>
    </location>
</feature>
<feature type="transmembrane region" description="Helical" evidence="6">
    <location>
        <begin position="357"/>
        <end position="379"/>
    </location>
</feature>
<evidence type="ECO:0000256" key="1">
    <source>
        <dbReference type="ARBA" id="ARBA00004651"/>
    </source>
</evidence>
<keyword evidence="5 6" id="KW-0472">Membrane</keyword>
<dbReference type="Pfam" id="PF01943">
    <property type="entry name" value="Polysacc_synt"/>
    <property type="match status" value="1"/>
</dbReference>
<feature type="transmembrane region" description="Helical" evidence="6">
    <location>
        <begin position="470"/>
        <end position="493"/>
    </location>
</feature>
<feature type="transmembrane region" description="Helical" evidence="6">
    <location>
        <begin position="47"/>
        <end position="65"/>
    </location>
</feature>
<dbReference type="RefSeq" id="WP_129223422.1">
    <property type="nucleotide sequence ID" value="NZ_SDOZ01000002.1"/>
</dbReference>
<proteinExistence type="predicted"/>
<evidence type="ECO:0000313" key="8">
    <source>
        <dbReference type="Proteomes" id="UP000291269"/>
    </source>
</evidence>
<comment type="subcellular location">
    <subcellularLocation>
        <location evidence="1">Cell membrane</location>
        <topology evidence="1">Multi-pass membrane protein</topology>
    </subcellularLocation>
</comment>
<evidence type="ECO:0000256" key="6">
    <source>
        <dbReference type="SAM" id="Phobius"/>
    </source>
</evidence>
<feature type="transmembrane region" description="Helical" evidence="6">
    <location>
        <begin position="411"/>
        <end position="433"/>
    </location>
</feature>
<evidence type="ECO:0000313" key="7">
    <source>
        <dbReference type="EMBL" id="RXZ61090.1"/>
    </source>
</evidence>
<feature type="transmembrane region" description="Helical" evidence="6">
    <location>
        <begin position="281"/>
        <end position="303"/>
    </location>
</feature>
<dbReference type="PANTHER" id="PTHR30250">
    <property type="entry name" value="PST FAMILY PREDICTED COLANIC ACID TRANSPORTER"/>
    <property type="match status" value="1"/>
</dbReference>
<keyword evidence="8" id="KW-1185">Reference proteome</keyword>
<feature type="transmembrane region" description="Helical" evidence="6">
    <location>
        <begin position="445"/>
        <end position="464"/>
    </location>
</feature>
<dbReference type="InterPro" id="IPR002797">
    <property type="entry name" value="Polysacc_synth"/>
</dbReference>
<feature type="transmembrane region" description="Helical" evidence="6">
    <location>
        <begin position="85"/>
        <end position="109"/>
    </location>
</feature>
<dbReference type="InterPro" id="IPR024923">
    <property type="entry name" value="PG_synth_SpoVB"/>
</dbReference>
<dbReference type="PIRSF" id="PIRSF038958">
    <property type="entry name" value="PG_synth_SpoVB"/>
    <property type="match status" value="1"/>
</dbReference>
<feature type="transmembrane region" description="Helical" evidence="6">
    <location>
        <begin position="184"/>
        <end position="206"/>
    </location>
</feature>
<organism evidence="7 8">
    <name type="scientific">Candidatus Borkfalkia ceftriaxoniphila</name>
    <dbReference type="NCBI Taxonomy" id="2508949"/>
    <lineage>
        <taxon>Bacteria</taxon>
        <taxon>Bacillati</taxon>
        <taxon>Bacillota</taxon>
        <taxon>Clostridia</taxon>
        <taxon>Christensenellales</taxon>
        <taxon>Christensenellaceae</taxon>
        <taxon>Candidatus Borkfalkia</taxon>
    </lineage>
</organism>
<dbReference type="OrthoDB" id="9775950at2"/>
<accession>A0A4Q2KB25</accession>
<evidence type="ECO:0000256" key="4">
    <source>
        <dbReference type="ARBA" id="ARBA00022989"/>
    </source>
</evidence>
<keyword evidence="3 6" id="KW-0812">Transmembrane</keyword>
<dbReference type="CDD" id="cd13124">
    <property type="entry name" value="MATE_SpoVB_like"/>
    <property type="match status" value="1"/>
</dbReference>
<dbReference type="InterPro" id="IPR050833">
    <property type="entry name" value="Poly_Biosynth_Transport"/>
</dbReference>
<feature type="transmembrane region" description="Helical" evidence="6">
    <location>
        <begin position="315"/>
        <end position="335"/>
    </location>
</feature>
<reference evidence="7 8" key="1">
    <citation type="journal article" date="2019" name="Gut">
        <title>Antibiotics-induced monodominance of a novel gut bacterial order.</title>
        <authorList>
            <person name="Hildebrand F."/>
            <person name="Moitinho-Silva L."/>
            <person name="Blasche S."/>
            <person name="Jahn M.T."/>
            <person name="Gossmann T.I."/>
            <person name="Heuerta-Cepas J."/>
            <person name="Hercog R."/>
            <person name="Luetge M."/>
            <person name="Bahram M."/>
            <person name="Pryszlak A."/>
            <person name="Alves R.J."/>
            <person name="Waszak S.M."/>
            <person name="Zhu A."/>
            <person name="Ye L."/>
            <person name="Costea P.I."/>
            <person name="Aalvink S."/>
            <person name="Belzer C."/>
            <person name="Forslund S.K."/>
            <person name="Sunagawa S."/>
            <person name="Hentschel U."/>
            <person name="Merten C."/>
            <person name="Patil K.R."/>
            <person name="Benes V."/>
            <person name="Bork P."/>
        </authorList>
    </citation>
    <scope>NUCLEOTIDE SEQUENCE [LARGE SCALE GENOMIC DNA]</scope>
    <source>
        <strain evidence="7 8">HDS1380</strain>
    </source>
</reference>
<feature type="transmembrane region" description="Helical" evidence="6">
    <location>
        <begin position="386"/>
        <end position="405"/>
    </location>
</feature>